<reference evidence="2" key="1">
    <citation type="submission" date="2023-08" db="EMBL/GenBank/DDBJ databases">
        <title>Black Yeasts Isolated from many extreme environments.</title>
        <authorList>
            <person name="Coleine C."/>
            <person name="Stajich J.E."/>
            <person name="Selbmann L."/>
        </authorList>
    </citation>
    <scope>NUCLEOTIDE SEQUENCE</scope>
    <source>
        <strain evidence="2">CCFEE 5810</strain>
    </source>
</reference>
<dbReference type="Proteomes" id="UP001310594">
    <property type="component" value="Unassembled WGS sequence"/>
</dbReference>
<accession>A0AAN7VYP5</accession>
<organism evidence="2 3">
    <name type="scientific">Elasticomyces elasticus</name>
    <dbReference type="NCBI Taxonomy" id="574655"/>
    <lineage>
        <taxon>Eukaryota</taxon>
        <taxon>Fungi</taxon>
        <taxon>Dikarya</taxon>
        <taxon>Ascomycota</taxon>
        <taxon>Pezizomycotina</taxon>
        <taxon>Dothideomycetes</taxon>
        <taxon>Dothideomycetidae</taxon>
        <taxon>Mycosphaerellales</taxon>
        <taxon>Teratosphaeriaceae</taxon>
        <taxon>Elasticomyces</taxon>
    </lineage>
</organism>
<sequence length="414" mass="46098">MASSESGSGESSPIPYATPSPKITPQTTITSTTGVPTHFRLEHDQLNLTLAALPPHRDSAEMRELYNATHDPARGQFVNVGELPAGDGGWEWLEDVDRVHAVDVLGLADQEQVELMRQAGIFTMDTTVRAGPSTVWLPNMQLFNPVDEPDVEGHWEFHLTADRDQANINFAGQALYGLANDQHPSAAQIWRIRQVLIESNDLDATNGINLVWVPTNSEPPATIAPLEPNADVGHSAGQLDPNSGLRHAPTNRGENDQTGSPSAAYHTLDIRGTSFTLDRSRAHATIGQPHKTWIVTNKGVWQQWSGAKTLDWLSKTEVEKLNKWKEQALKRNGWPPKRWDPRPEYTDEEKAWLMGLVVEERRTGRTLSNEQVTLDFNARFPPRDVTGITAILHRLRKQLEKEIAAQEERDAPTS</sequence>
<name>A0AAN7VYP5_9PEZI</name>
<comment type="caution">
    <text evidence="2">The sequence shown here is derived from an EMBL/GenBank/DDBJ whole genome shotgun (WGS) entry which is preliminary data.</text>
</comment>
<feature type="region of interest" description="Disordered" evidence="1">
    <location>
        <begin position="221"/>
        <end position="264"/>
    </location>
</feature>
<feature type="region of interest" description="Disordered" evidence="1">
    <location>
        <begin position="1"/>
        <end position="28"/>
    </location>
</feature>
<feature type="compositionally biased region" description="Low complexity" evidence="1">
    <location>
        <begin position="1"/>
        <end position="12"/>
    </location>
</feature>
<gene>
    <name evidence="2" type="ORF">LTR97_000774</name>
</gene>
<dbReference type="AlphaFoldDB" id="A0AAN7VYP5"/>
<proteinExistence type="predicted"/>
<evidence type="ECO:0000313" key="3">
    <source>
        <dbReference type="Proteomes" id="UP001310594"/>
    </source>
</evidence>
<evidence type="ECO:0000256" key="1">
    <source>
        <dbReference type="SAM" id="MobiDB-lite"/>
    </source>
</evidence>
<protein>
    <submittedName>
        <fullName evidence="2">Uncharacterized protein</fullName>
    </submittedName>
</protein>
<dbReference type="EMBL" id="JAVRQU010000001">
    <property type="protein sequence ID" value="KAK5708234.1"/>
    <property type="molecule type" value="Genomic_DNA"/>
</dbReference>
<evidence type="ECO:0000313" key="2">
    <source>
        <dbReference type="EMBL" id="KAK5708234.1"/>
    </source>
</evidence>
<feature type="compositionally biased region" description="Low complexity" evidence="1">
    <location>
        <begin position="19"/>
        <end position="28"/>
    </location>
</feature>